<evidence type="ECO:0000313" key="13">
    <source>
        <dbReference type="Proteomes" id="UP000002171"/>
    </source>
</evidence>
<dbReference type="GO" id="GO:0005737">
    <property type="term" value="C:cytoplasm"/>
    <property type="evidence" value="ECO:0007669"/>
    <property type="project" value="InterPro"/>
</dbReference>
<dbReference type="GO" id="GO:0019287">
    <property type="term" value="P:isopentenyl diphosphate biosynthetic process, mevalonate pathway"/>
    <property type="evidence" value="ECO:0007669"/>
    <property type="project" value="UniProtKB-UniPathway"/>
</dbReference>
<dbReference type="InterPro" id="IPR006204">
    <property type="entry name" value="GHMP_kinase_N_dom"/>
</dbReference>
<dbReference type="PRINTS" id="PR00959">
    <property type="entry name" value="MEVGALKINASE"/>
</dbReference>
<protein>
    <submittedName>
        <fullName evidence="12">GHMP kinase</fullName>
    </submittedName>
</protein>
<evidence type="ECO:0000256" key="4">
    <source>
        <dbReference type="ARBA" id="ARBA00022741"/>
    </source>
</evidence>
<dbReference type="RefSeq" id="WP_007022494.1">
    <property type="nucleotide sequence ID" value="NZ_CH724127.1"/>
</dbReference>
<evidence type="ECO:0000256" key="3">
    <source>
        <dbReference type="ARBA" id="ARBA00022679"/>
    </source>
</evidence>
<dbReference type="Pfam" id="PF08544">
    <property type="entry name" value="GHMP_kinases_C"/>
    <property type="match status" value="1"/>
</dbReference>
<dbReference type="InterPro" id="IPR006205">
    <property type="entry name" value="Mev_gal_kin"/>
</dbReference>
<evidence type="ECO:0000259" key="11">
    <source>
        <dbReference type="Pfam" id="PF08544"/>
    </source>
</evidence>
<dbReference type="InterPro" id="IPR014721">
    <property type="entry name" value="Ribsml_uS5_D2-typ_fold_subgr"/>
</dbReference>
<keyword evidence="7" id="KW-0460">Magnesium</keyword>
<dbReference type="EMBL" id="AAOW01000020">
    <property type="protein sequence ID" value="EAR60276.1"/>
    <property type="molecule type" value="Genomic_DNA"/>
</dbReference>
<keyword evidence="1" id="KW-0963">Cytoplasm</keyword>
<gene>
    <name evidence="12" type="ORF">MED92_02384</name>
</gene>
<dbReference type="NCBIfam" id="TIGR00549">
    <property type="entry name" value="mevalon_kin"/>
    <property type="match status" value="1"/>
</dbReference>
<dbReference type="Gene3D" id="3.30.230.10">
    <property type="match status" value="1"/>
</dbReference>
<dbReference type="Proteomes" id="UP000002171">
    <property type="component" value="Unassembled WGS sequence"/>
</dbReference>
<dbReference type="Gene3D" id="3.30.70.890">
    <property type="entry name" value="GHMP kinase, C-terminal domain"/>
    <property type="match status" value="1"/>
</dbReference>
<evidence type="ECO:0000256" key="9">
    <source>
        <dbReference type="ARBA" id="ARBA00029438"/>
    </source>
</evidence>
<evidence type="ECO:0000256" key="6">
    <source>
        <dbReference type="ARBA" id="ARBA00022840"/>
    </source>
</evidence>
<dbReference type="SUPFAM" id="SSF54211">
    <property type="entry name" value="Ribosomal protein S5 domain 2-like"/>
    <property type="match status" value="1"/>
</dbReference>
<evidence type="ECO:0000256" key="5">
    <source>
        <dbReference type="ARBA" id="ARBA00022777"/>
    </source>
</evidence>
<evidence type="ECO:0000259" key="10">
    <source>
        <dbReference type="Pfam" id="PF00288"/>
    </source>
</evidence>
<evidence type="ECO:0000256" key="7">
    <source>
        <dbReference type="ARBA" id="ARBA00022842"/>
    </source>
</evidence>
<name>A0A7U8C5K6_NEPCE</name>
<proteinExistence type="predicted"/>
<comment type="pathway">
    <text evidence="9">Isoprenoid biosynthesis; isopentenyl diphosphate biosynthesis via mevalonate pathway; isopentenyl diphosphate from (R)-mevalonate: step 1/3.</text>
</comment>
<feature type="domain" description="GHMP kinase C-terminal" evidence="11">
    <location>
        <begin position="221"/>
        <end position="285"/>
    </location>
</feature>
<keyword evidence="4" id="KW-0547">Nucleotide-binding</keyword>
<organism evidence="12 13">
    <name type="scientific">Neptuniibacter caesariensis</name>
    <dbReference type="NCBI Taxonomy" id="207954"/>
    <lineage>
        <taxon>Bacteria</taxon>
        <taxon>Pseudomonadati</taxon>
        <taxon>Pseudomonadota</taxon>
        <taxon>Gammaproteobacteria</taxon>
        <taxon>Oceanospirillales</taxon>
        <taxon>Oceanospirillaceae</taxon>
        <taxon>Neptuniibacter</taxon>
    </lineage>
</organism>
<keyword evidence="5 12" id="KW-0418">Kinase</keyword>
<dbReference type="Pfam" id="PF00288">
    <property type="entry name" value="GHMP_kinases_N"/>
    <property type="match status" value="1"/>
</dbReference>
<dbReference type="PANTHER" id="PTHR43290">
    <property type="entry name" value="MEVALONATE KINASE"/>
    <property type="match status" value="1"/>
</dbReference>
<evidence type="ECO:0000256" key="2">
    <source>
        <dbReference type="ARBA" id="ARBA00022516"/>
    </source>
</evidence>
<keyword evidence="3" id="KW-0808">Transferase</keyword>
<dbReference type="InterPro" id="IPR013750">
    <property type="entry name" value="GHMP_kinase_C_dom"/>
</dbReference>
<sequence length="309" mass="33176">MSTIKVKVPGSIMLMGEHAVLFGEKALACAVDKYIHIELVPRPDSEIHIDSALAQYQSVLEDIADEPKLSFVIAAVRRYSAKLPSGFLLRIQSEFSHKVGLGSSAAVTAGVVAALSAFTNQSLEPQALFDKALKIVHQVQEGRGSGTDLVASIYGAVVSYRVEPREITSLPALPEISLFYAGYKTKTPDVLKIVEAKAVKQPEVYSEIYKLMGLVTEKAEVALKQKNWLALGELMNNYQGLMDALGVSDRSLCDIIYSLRGSGRILGAKISGSGLGDCVLSLGNDSGLTLPYEQIPVGVSAEGVTIEYN</sequence>
<dbReference type="SUPFAM" id="SSF55060">
    <property type="entry name" value="GHMP Kinase, C-terminal domain"/>
    <property type="match status" value="1"/>
</dbReference>
<dbReference type="PANTHER" id="PTHR43290:SF2">
    <property type="entry name" value="MEVALONATE KINASE"/>
    <property type="match status" value="1"/>
</dbReference>
<comment type="caution">
    <text evidence="12">The sequence shown here is derived from an EMBL/GenBank/DDBJ whole genome shotgun (WGS) entry which is preliminary data.</text>
</comment>
<evidence type="ECO:0000256" key="8">
    <source>
        <dbReference type="ARBA" id="ARBA00023098"/>
    </source>
</evidence>
<dbReference type="InterPro" id="IPR036554">
    <property type="entry name" value="GHMP_kinase_C_sf"/>
</dbReference>
<dbReference type="AlphaFoldDB" id="A0A7U8C5K6"/>
<dbReference type="GO" id="GO:0004496">
    <property type="term" value="F:mevalonate kinase activity"/>
    <property type="evidence" value="ECO:0007669"/>
    <property type="project" value="InterPro"/>
</dbReference>
<keyword evidence="6" id="KW-0067">ATP-binding</keyword>
<keyword evidence="13" id="KW-1185">Reference proteome</keyword>
<evidence type="ECO:0000313" key="12">
    <source>
        <dbReference type="EMBL" id="EAR60276.1"/>
    </source>
</evidence>
<keyword evidence="2" id="KW-0444">Lipid biosynthesis</keyword>
<reference evidence="12 13" key="1">
    <citation type="submission" date="2006-02" db="EMBL/GenBank/DDBJ databases">
        <authorList>
            <person name="Pinhassi J."/>
            <person name="Pedros-Alio C."/>
            <person name="Ferriera S."/>
            <person name="Johnson J."/>
            <person name="Kravitz S."/>
            <person name="Halpern A."/>
            <person name="Remington K."/>
            <person name="Beeson K."/>
            <person name="Tran B."/>
            <person name="Rogers Y.-H."/>
            <person name="Friedman R."/>
            <person name="Venter J.C."/>
        </authorList>
    </citation>
    <scope>NUCLEOTIDE SEQUENCE [LARGE SCALE GENOMIC DNA]</scope>
    <source>
        <strain evidence="12 13">MED92</strain>
    </source>
</reference>
<dbReference type="UniPathway" id="UPA00057">
    <property type="reaction ID" value="UER00098"/>
</dbReference>
<evidence type="ECO:0000256" key="1">
    <source>
        <dbReference type="ARBA" id="ARBA00022490"/>
    </source>
</evidence>
<feature type="domain" description="GHMP kinase N-terminal" evidence="10">
    <location>
        <begin position="71"/>
        <end position="155"/>
    </location>
</feature>
<dbReference type="InterPro" id="IPR020568">
    <property type="entry name" value="Ribosomal_Su5_D2-typ_SF"/>
</dbReference>
<keyword evidence="8" id="KW-0443">Lipid metabolism</keyword>
<dbReference type="GO" id="GO:0005524">
    <property type="term" value="F:ATP binding"/>
    <property type="evidence" value="ECO:0007669"/>
    <property type="project" value="UniProtKB-KW"/>
</dbReference>
<accession>A0A7U8C5K6</accession>